<dbReference type="NCBIfam" id="TIGR01634">
    <property type="entry name" value="tail_P2_I"/>
    <property type="match status" value="1"/>
</dbReference>
<dbReference type="EMBL" id="SLXD01000001">
    <property type="protein sequence ID" value="TCP05699.1"/>
    <property type="molecule type" value="Genomic_DNA"/>
</dbReference>
<dbReference type="AlphaFoldDB" id="A0A4R2ME60"/>
<dbReference type="OrthoDB" id="90759at2"/>
<dbReference type="RefSeq" id="WP_132644683.1">
    <property type="nucleotide sequence ID" value="NZ_NRRI01000002.1"/>
</dbReference>
<organism evidence="1 2">
    <name type="scientific">Rubrivivax gelatinosus</name>
    <name type="common">Rhodocyclus gelatinosus</name>
    <name type="synonym">Rhodopseudomonas gelatinosa</name>
    <dbReference type="NCBI Taxonomy" id="28068"/>
    <lineage>
        <taxon>Bacteria</taxon>
        <taxon>Pseudomonadati</taxon>
        <taxon>Pseudomonadota</taxon>
        <taxon>Betaproteobacteria</taxon>
        <taxon>Burkholderiales</taxon>
        <taxon>Sphaerotilaceae</taxon>
        <taxon>Rubrivivax</taxon>
    </lineage>
</organism>
<evidence type="ECO:0000313" key="2">
    <source>
        <dbReference type="Proteomes" id="UP000295106"/>
    </source>
</evidence>
<dbReference type="Pfam" id="PF09684">
    <property type="entry name" value="Tail_P2_I"/>
    <property type="match status" value="1"/>
</dbReference>
<accession>A0A4R2ME60</accession>
<protein>
    <submittedName>
        <fullName evidence="1">Phage tail P2-like protein</fullName>
    </submittedName>
</protein>
<dbReference type="InterPro" id="IPR006521">
    <property type="entry name" value="Tail_protein_I"/>
</dbReference>
<proteinExistence type="predicted"/>
<evidence type="ECO:0000313" key="1">
    <source>
        <dbReference type="EMBL" id="TCP05699.1"/>
    </source>
</evidence>
<reference evidence="1 2" key="1">
    <citation type="submission" date="2019-03" db="EMBL/GenBank/DDBJ databases">
        <title>Genomic Encyclopedia of Type Strains, Phase IV (KMG-IV): sequencing the most valuable type-strain genomes for metagenomic binning, comparative biology and taxonomic classification.</title>
        <authorList>
            <person name="Goeker M."/>
        </authorList>
    </citation>
    <scope>NUCLEOTIDE SEQUENCE [LARGE SCALE GENOMIC DNA]</scope>
    <source>
        <strain evidence="1 2">DSM 1709</strain>
    </source>
</reference>
<sequence>MTKSLLPPNAGALDRAAESAVANAIGAIPIPHRDLWSPERCPIDLLPWLAWAVGVEGWRSYWPEALKRERVRRAIEISRTKGTVASVRRVVESFGGQIALREWWQTTPKGTPHTFELVLTLTGDSGAETSAAFVDDVIAEVNRTKPLRSHFTFVQGLAAQAGASIVAAARPAAYARLDLAVQ</sequence>
<gene>
    <name evidence="1" type="ORF">EV684_101573</name>
</gene>
<comment type="caution">
    <text evidence="1">The sequence shown here is derived from an EMBL/GenBank/DDBJ whole genome shotgun (WGS) entry which is preliminary data.</text>
</comment>
<name>A0A4R2ME60_RUBGE</name>
<dbReference type="Proteomes" id="UP000295106">
    <property type="component" value="Unassembled WGS sequence"/>
</dbReference>